<dbReference type="PROSITE" id="PS51038">
    <property type="entry name" value="BAH"/>
    <property type="match status" value="1"/>
</dbReference>
<dbReference type="InterPro" id="IPR043151">
    <property type="entry name" value="BAH_sf"/>
</dbReference>
<dbReference type="Pfam" id="PF00628">
    <property type="entry name" value="PHD"/>
    <property type="match status" value="1"/>
</dbReference>
<dbReference type="AlphaFoldDB" id="A0A022QJI6"/>
<dbReference type="Pfam" id="PF01426">
    <property type="entry name" value="BAH"/>
    <property type="match status" value="1"/>
</dbReference>
<dbReference type="EMBL" id="KI631456">
    <property type="protein sequence ID" value="EYU27729.1"/>
    <property type="molecule type" value="Genomic_DNA"/>
</dbReference>
<dbReference type="eggNOG" id="KOG1632">
    <property type="taxonomic scope" value="Eukaryota"/>
</dbReference>
<organism evidence="6 7">
    <name type="scientific">Erythranthe guttata</name>
    <name type="common">Yellow monkey flower</name>
    <name type="synonym">Mimulus guttatus</name>
    <dbReference type="NCBI Taxonomy" id="4155"/>
    <lineage>
        <taxon>Eukaryota</taxon>
        <taxon>Viridiplantae</taxon>
        <taxon>Streptophyta</taxon>
        <taxon>Embryophyta</taxon>
        <taxon>Tracheophyta</taxon>
        <taxon>Spermatophyta</taxon>
        <taxon>Magnoliopsida</taxon>
        <taxon>eudicotyledons</taxon>
        <taxon>Gunneridae</taxon>
        <taxon>Pentapetalae</taxon>
        <taxon>asterids</taxon>
        <taxon>lamiids</taxon>
        <taxon>Lamiales</taxon>
        <taxon>Phrymaceae</taxon>
        <taxon>Erythranthe</taxon>
    </lineage>
</organism>
<dbReference type="GO" id="GO:0003682">
    <property type="term" value="F:chromatin binding"/>
    <property type="evidence" value="ECO:0007669"/>
    <property type="project" value="InterPro"/>
</dbReference>
<dbReference type="InterPro" id="IPR001965">
    <property type="entry name" value="Znf_PHD"/>
</dbReference>
<feature type="compositionally biased region" description="Basic residues" evidence="4">
    <location>
        <begin position="196"/>
        <end position="214"/>
    </location>
</feature>
<evidence type="ECO:0000256" key="3">
    <source>
        <dbReference type="ARBA" id="ARBA00022833"/>
    </source>
</evidence>
<evidence type="ECO:0000256" key="2">
    <source>
        <dbReference type="ARBA" id="ARBA00022771"/>
    </source>
</evidence>
<dbReference type="SUPFAM" id="SSF57903">
    <property type="entry name" value="FYVE/PHD zinc finger"/>
    <property type="match status" value="1"/>
</dbReference>
<evidence type="ECO:0000256" key="1">
    <source>
        <dbReference type="ARBA" id="ARBA00022723"/>
    </source>
</evidence>
<dbReference type="KEGG" id="egt:105968524"/>
<protein>
    <recommendedName>
        <fullName evidence="5">BAH domain-containing protein</fullName>
    </recommendedName>
</protein>
<dbReference type="SMART" id="SM00439">
    <property type="entry name" value="BAH"/>
    <property type="match status" value="1"/>
</dbReference>
<dbReference type="PhylomeDB" id="A0A022QJI6"/>
<dbReference type="Gene3D" id="2.30.30.490">
    <property type="match status" value="1"/>
</dbReference>
<dbReference type="SMART" id="SM00249">
    <property type="entry name" value="PHD"/>
    <property type="match status" value="1"/>
</dbReference>
<dbReference type="OrthoDB" id="436852at2759"/>
<evidence type="ECO:0000313" key="6">
    <source>
        <dbReference type="EMBL" id="EYU27729.1"/>
    </source>
</evidence>
<keyword evidence="3" id="KW-0862">Zinc</keyword>
<dbReference type="InterPro" id="IPR019787">
    <property type="entry name" value="Znf_PHD-finger"/>
</dbReference>
<dbReference type="InterPro" id="IPR013083">
    <property type="entry name" value="Znf_RING/FYVE/PHD"/>
</dbReference>
<dbReference type="Gene3D" id="3.30.40.10">
    <property type="entry name" value="Zinc/RING finger domain, C3HC4 (zinc finger)"/>
    <property type="match status" value="1"/>
</dbReference>
<sequence length="214" mass="25153">MTKRRHWDFDSYTIRGTNTVVKAGDCVLMRPSENNTEPYVALVEKIEAENLSDVNVRVRWYYRPEETGAGRKQFHGAKELFLSDHYDIQSADTIEGKCTIHTFENYTKLANARPQDYYYRFEYKTASGDIVPDKVRVYCKCGLPYNPDQLMIQCDECKNWYHPGCVGMTIEQAKQLNRFVCSDHSYDDDDDDDKKKPRKTPLKNRKAKPKRRRK</sequence>
<evidence type="ECO:0000256" key="4">
    <source>
        <dbReference type="SAM" id="MobiDB-lite"/>
    </source>
</evidence>
<name>A0A022QJI6_ERYGU</name>
<dbReference type="GO" id="GO:0008270">
    <property type="term" value="F:zinc ion binding"/>
    <property type="evidence" value="ECO:0007669"/>
    <property type="project" value="UniProtKB-KW"/>
</dbReference>
<keyword evidence="2" id="KW-0863">Zinc-finger</keyword>
<dbReference type="Proteomes" id="UP000030748">
    <property type="component" value="Unassembled WGS sequence"/>
</dbReference>
<accession>A0A022QJI6</accession>
<evidence type="ECO:0000313" key="7">
    <source>
        <dbReference type="Proteomes" id="UP000030748"/>
    </source>
</evidence>
<dbReference type="eggNOG" id="KOG1886">
    <property type="taxonomic scope" value="Eukaryota"/>
</dbReference>
<dbReference type="PANTHER" id="PTHR46364">
    <property type="entry name" value="OS08G0421900 PROTEIN"/>
    <property type="match status" value="1"/>
</dbReference>
<gene>
    <name evidence="6" type="ORF">MIMGU_mgv1a013652mg</name>
</gene>
<keyword evidence="1" id="KW-0479">Metal-binding</keyword>
<evidence type="ECO:0000259" key="5">
    <source>
        <dbReference type="PROSITE" id="PS51038"/>
    </source>
</evidence>
<feature type="region of interest" description="Disordered" evidence="4">
    <location>
        <begin position="184"/>
        <end position="214"/>
    </location>
</feature>
<dbReference type="InterPro" id="IPR001025">
    <property type="entry name" value="BAH_dom"/>
</dbReference>
<reference evidence="6 7" key="1">
    <citation type="journal article" date="2013" name="Proc. Natl. Acad. Sci. U.S.A.">
        <title>Fine-scale variation in meiotic recombination in Mimulus inferred from population shotgun sequencing.</title>
        <authorList>
            <person name="Hellsten U."/>
            <person name="Wright K.M."/>
            <person name="Jenkins J."/>
            <person name="Shu S."/>
            <person name="Yuan Y."/>
            <person name="Wessler S.R."/>
            <person name="Schmutz J."/>
            <person name="Willis J.H."/>
            <person name="Rokhsar D.S."/>
        </authorList>
    </citation>
    <scope>NUCLEOTIDE SEQUENCE [LARGE SCALE GENOMIC DNA]</scope>
    <source>
        <strain evidence="7">cv. DUN x IM62</strain>
    </source>
</reference>
<dbReference type="InterPro" id="IPR011011">
    <property type="entry name" value="Znf_FYVE_PHD"/>
</dbReference>
<dbReference type="OMA" id="NFEFIAT"/>
<keyword evidence="7" id="KW-1185">Reference proteome</keyword>
<dbReference type="STRING" id="4155.A0A022QJI6"/>
<proteinExistence type="predicted"/>
<feature type="domain" description="BAH" evidence="5">
    <location>
        <begin position="19"/>
        <end position="134"/>
    </location>
</feature>